<keyword evidence="4" id="KW-1185">Reference proteome</keyword>
<proteinExistence type="predicted"/>
<dbReference type="EMBL" id="VJMJ01000051">
    <property type="protein sequence ID" value="KAF0740517.1"/>
    <property type="molecule type" value="Genomic_DNA"/>
</dbReference>
<evidence type="ECO:0000313" key="4">
    <source>
        <dbReference type="Proteomes" id="UP000481153"/>
    </source>
</evidence>
<accession>A0A6G0XJL7</accession>
<feature type="region of interest" description="Disordered" evidence="2">
    <location>
        <begin position="1"/>
        <end position="62"/>
    </location>
</feature>
<feature type="compositionally biased region" description="Low complexity" evidence="2">
    <location>
        <begin position="46"/>
        <end position="60"/>
    </location>
</feature>
<evidence type="ECO:0000256" key="2">
    <source>
        <dbReference type="SAM" id="MobiDB-lite"/>
    </source>
</evidence>
<evidence type="ECO:0008006" key="5">
    <source>
        <dbReference type="Google" id="ProtNLM"/>
    </source>
</evidence>
<comment type="caution">
    <text evidence="3">The sequence shown here is derived from an EMBL/GenBank/DDBJ whole genome shotgun (WGS) entry which is preliminary data.</text>
</comment>
<evidence type="ECO:0000313" key="3">
    <source>
        <dbReference type="EMBL" id="KAF0740517.1"/>
    </source>
</evidence>
<name>A0A6G0XJL7_9STRA</name>
<keyword evidence="1" id="KW-0175">Coiled coil</keyword>
<sequence>MGDRPAARPIFTNEEEENNEVSWLEKDPNDDADEEEKCLESLPVETNNSSNSYPTNSTSSKRGFGMLDIWREMTQATTFIDKERAGIEKAKLQIESKRLRLDEEKSKWEAESRRIQALKEKALAKLELKKAGMTDEEIAAIFDN</sequence>
<protein>
    <recommendedName>
        <fullName evidence="5">Clathrin light chain</fullName>
    </recommendedName>
</protein>
<reference evidence="3 4" key="1">
    <citation type="submission" date="2019-07" db="EMBL/GenBank/DDBJ databases">
        <title>Genomics analysis of Aphanomyces spp. identifies a new class of oomycete effector associated with host adaptation.</title>
        <authorList>
            <person name="Gaulin E."/>
        </authorList>
    </citation>
    <scope>NUCLEOTIDE SEQUENCE [LARGE SCALE GENOMIC DNA]</scope>
    <source>
        <strain evidence="3 4">ATCC 201684</strain>
    </source>
</reference>
<evidence type="ECO:0000256" key="1">
    <source>
        <dbReference type="SAM" id="Coils"/>
    </source>
</evidence>
<feature type="coiled-coil region" evidence="1">
    <location>
        <begin position="87"/>
        <end position="121"/>
    </location>
</feature>
<organism evidence="3 4">
    <name type="scientific">Aphanomyces euteiches</name>
    <dbReference type="NCBI Taxonomy" id="100861"/>
    <lineage>
        <taxon>Eukaryota</taxon>
        <taxon>Sar</taxon>
        <taxon>Stramenopiles</taxon>
        <taxon>Oomycota</taxon>
        <taxon>Saprolegniomycetes</taxon>
        <taxon>Saprolegniales</taxon>
        <taxon>Verrucalvaceae</taxon>
        <taxon>Aphanomyces</taxon>
    </lineage>
</organism>
<dbReference type="AlphaFoldDB" id="A0A6G0XJL7"/>
<gene>
    <name evidence="3" type="ORF">Ae201684_004063</name>
</gene>
<dbReference type="VEuPathDB" id="FungiDB:AeMF1_005993"/>
<dbReference type="Proteomes" id="UP000481153">
    <property type="component" value="Unassembled WGS sequence"/>
</dbReference>